<dbReference type="EMBL" id="GGEC01057942">
    <property type="protein sequence ID" value="MBX38426.1"/>
    <property type="molecule type" value="Transcribed_RNA"/>
</dbReference>
<proteinExistence type="predicted"/>
<protein>
    <submittedName>
        <fullName evidence="1">Uncharacterized protein</fullName>
    </submittedName>
</protein>
<sequence length="8" mass="976">MADKRERA</sequence>
<name>A0A2P2N7Q3_RHIMU</name>
<reference evidence="1" key="1">
    <citation type="submission" date="2018-02" db="EMBL/GenBank/DDBJ databases">
        <title>Rhizophora mucronata_Transcriptome.</title>
        <authorList>
            <person name="Meera S.P."/>
            <person name="Sreeshan A."/>
            <person name="Augustine A."/>
        </authorList>
    </citation>
    <scope>NUCLEOTIDE SEQUENCE</scope>
    <source>
        <tissue evidence="1">Leaf</tissue>
    </source>
</reference>
<organism evidence="1">
    <name type="scientific">Rhizophora mucronata</name>
    <name type="common">Asiatic mangrove</name>
    <dbReference type="NCBI Taxonomy" id="61149"/>
    <lineage>
        <taxon>Eukaryota</taxon>
        <taxon>Viridiplantae</taxon>
        <taxon>Streptophyta</taxon>
        <taxon>Embryophyta</taxon>
        <taxon>Tracheophyta</taxon>
        <taxon>Spermatophyta</taxon>
        <taxon>Magnoliopsida</taxon>
        <taxon>eudicotyledons</taxon>
        <taxon>Gunneridae</taxon>
        <taxon>Pentapetalae</taxon>
        <taxon>rosids</taxon>
        <taxon>fabids</taxon>
        <taxon>Malpighiales</taxon>
        <taxon>Rhizophoraceae</taxon>
        <taxon>Rhizophora</taxon>
    </lineage>
</organism>
<evidence type="ECO:0000313" key="1">
    <source>
        <dbReference type="EMBL" id="MBX38426.1"/>
    </source>
</evidence>
<accession>A0A2P2N7Q3</accession>